<dbReference type="Pfam" id="PF17004">
    <property type="entry name" value="SRP_TPR_like"/>
    <property type="match status" value="1"/>
</dbReference>
<comment type="similarity">
    <text evidence="3 9">Belongs to the SRP72 family.</text>
</comment>
<evidence type="ECO:0000256" key="7">
    <source>
        <dbReference type="ARBA" id="ARBA00023135"/>
    </source>
</evidence>
<keyword evidence="6" id="KW-0256">Endoplasmic reticulum</keyword>
<dbReference type="Proteomes" id="UP001497392">
    <property type="component" value="Unassembled WGS sequence"/>
</dbReference>
<evidence type="ECO:0000313" key="13">
    <source>
        <dbReference type="Proteomes" id="UP001497392"/>
    </source>
</evidence>
<feature type="compositionally biased region" description="Basic residues" evidence="10">
    <location>
        <begin position="568"/>
        <end position="578"/>
    </location>
</feature>
<keyword evidence="8 9" id="KW-0687">Ribonucleoprotein</keyword>
<comment type="caution">
    <text evidence="12">The sequence shown here is derived from an EMBL/GenBank/DDBJ whole genome shotgun (WGS) entry which is preliminary data.</text>
</comment>
<dbReference type="EMBL" id="CAXHTA020000002">
    <property type="protein sequence ID" value="CAL5219381.1"/>
    <property type="molecule type" value="Genomic_DNA"/>
</dbReference>
<dbReference type="Gene3D" id="1.25.40.10">
    <property type="entry name" value="Tetratricopeptide repeat domain"/>
    <property type="match status" value="2"/>
</dbReference>
<evidence type="ECO:0000256" key="9">
    <source>
        <dbReference type="PIRNR" id="PIRNR038922"/>
    </source>
</evidence>
<gene>
    <name evidence="12" type="primary">g1203</name>
    <name evidence="12" type="ORF">VP750_LOCUS1040</name>
</gene>
<evidence type="ECO:0000256" key="1">
    <source>
        <dbReference type="ARBA" id="ARBA00004240"/>
    </source>
</evidence>
<evidence type="ECO:0000256" key="5">
    <source>
        <dbReference type="ARBA" id="ARBA00022490"/>
    </source>
</evidence>
<protein>
    <recommendedName>
        <fullName evidence="4 9">Signal recognition particle subunit SRP72</fullName>
    </recommendedName>
</protein>
<keyword evidence="7 9" id="KW-0733">Signal recognition particle</keyword>
<evidence type="ECO:0000256" key="8">
    <source>
        <dbReference type="ARBA" id="ARBA00023274"/>
    </source>
</evidence>
<organism evidence="12 13">
    <name type="scientific">Coccomyxa viridis</name>
    <dbReference type="NCBI Taxonomy" id="1274662"/>
    <lineage>
        <taxon>Eukaryota</taxon>
        <taxon>Viridiplantae</taxon>
        <taxon>Chlorophyta</taxon>
        <taxon>core chlorophytes</taxon>
        <taxon>Trebouxiophyceae</taxon>
        <taxon>Trebouxiophyceae incertae sedis</taxon>
        <taxon>Coccomyxaceae</taxon>
        <taxon>Coccomyxa</taxon>
    </lineage>
</organism>
<dbReference type="SUPFAM" id="SSF48452">
    <property type="entry name" value="TPR-like"/>
    <property type="match status" value="2"/>
</dbReference>
<evidence type="ECO:0000256" key="2">
    <source>
        <dbReference type="ARBA" id="ARBA00004496"/>
    </source>
</evidence>
<proteinExistence type="inferred from homology"/>
<dbReference type="Pfam" id="PF08492">
    <property type="entry name" value="SRP72"/>
    <property type="match status" value="1"/>
</dbReference>
<evidence type="ECO:0000256" key="3">
    <source>
        <dbReference type="ARBA" id="ARBA00007676"/>
    </source>
</evidence>
<evidence type="ECO:0000313" key="12">
    <source>
        <dbReference type="EMBL" id="CAL5219381.1"/>
    </source>
</evidence>
<dbReference type="InterPro" id="IPR013699">
    <property type="entry name" value="Signal_recog_part_SRP72_RNA-bd"/>
</dbReference>
<comment type="function">
    <text evidence="9">Component of the signal recognition particle (SRP) complex, a ribonucleoprotein complex that mediates the cotranslational targeting of secretory and membrane proteins to the endoplasmic reticulum (ER).</text>
</comment>
<evidence type="ECO:0000256" key="6">
    <source>
        <dbReference type="ARBA" id="ARBA00022824"/>
    </source>
</evidence>
<accession>A0ABP1FKD8</accession>
<keyword evidence="13" id="KW-1185">Reference proteome</keyword>
<dbReference type="PANTHER" id="PTHR14094">
    <property type="entry name" value="SIGNAL RECOGNITION PARTICLE 72"/>
    <property type="match status" value="1"/>
</dbReference>
<feature type="compositionally biased region" description="Basic and acidic residues" evidence="10">
    <location>
        <begin position="592"/>
        <end position="604"/>
    </location>
</feature>
<evidence type="ECO:0000256" key="10">
    <source>
        <dbReference type="SAM" id="MobiDB-lite"/>
    </source>
</evidence>
<feature type="region of interest" description="Disordered" evidence="10">
    <location>
        <begin position="544"/>
        <end position="663"/>
    </location>
</feature>
<evidence type="ECO:0000256" key="4">
    <source>
        <dbReference type="ARBA" id="ARBA00018350"/>
    </source>
</evidence>
<keyword evidence="5 9" id="KW-0963">Cytoplasm</keyword>
<feature type="domain" description="Signal recognition particle SRP72 subunit RNA-binding" evidence="11">
    <location>
        <begin position="553"/>
        <end position="607"/>
    </location>
</feature>
<evidence type="ECO:0000259" key="11">
    <source>
        <dbReference type="Pfam" id="PF08492"/>
    </source>
</evidence>
<dbReference type="InterPro" id="IPR031545">
    <property type="entry name" value="SRP72_TPR-like"/>
</dbReference>
<dbReference type="InterPro" id="IPR026270">
    <property type="entry name" value="SRP72"/>
</dbReference>
<dbReference type="PIRSF" id="PIRSF038922">
    <property type="entry name" value="SRP72"/>
    <property type="match status" value="1"/>
</dbReference>
<comment type="subcellular location">
    <subcellularLocation>
        <location evidence="2 9">Cytoplasm</location>
    </subcellularLocation>
    <subcellularLocation>
        <location evidence="1">Endoplasmic reticulum</location>
    </subcellularLocation>
</comment>
<reference evidence="12 13" key="1">
    <citation type="submission" date="2024-06" db="EMBL/GenBank/DDBJ databases">
        <authorList>
            <person name="Kraege A."/>
            <person name="Thomma B."/>
        </authorList>
    </citation>
    <scope>NUCLEOTIDE SEQUENCE [LARGE SCALE GENOMIC DNA]</scope>
</reference>
<dbReference type="InterPro" id="IPR011990">
    <property type="entry name" value="TPR-like_helical_dom_sf"/>
</dbReference>
<feature type="compositionally biased region" description="Basic and acidic residues" evidence="10">
    <location>
        <begin position="551"/>
        <end position="561"/>
    </location>
</feature>
<sequence length="663" mass="71986">MAEASLDAQLEGLYSRLDAQLKGGQFKKALKSSDDILKLSPGTKDAVACKAVILIELSRFEEAVEHIDGHAADFKELSFEKAYSLFRLQKFEEALAAVQQNPEDRAVARLNLQAQLHYRMGGSAEAIRIYHQLFKDHKVSSLDLRTNVLAAYVSGNRAHEVPAVMEAMKISSKDSFEIGFNTACGLLAAGDYVKARSELEHAQRLGRETLLDEDLTDEQIEDELAPVTVQLAYASSQLGNPAETLSTYEGMLSGGTEDEAVKAVATNNWVANSIASDAEGVTKKSAIELLKRFEASFDRGNQGSRLKDSLTRRLSEQQQAALYSNYSLLLLAAGRLDAARDIVNTYEKRYPDSEELQMAAAAVLAREAKQQEALALVANARSRNGALLRAQLALEAGDTSQALIAIQKAGPAGFMSRPAVLATHLALLEAAEDLQGARSLAQSSLQAADQSKGHSASIKAVLYETLARVQLKLGDVKEASQTYDKAVKQTGGDAPGLYKLMGQLARHSTVPGSGVSVETLESSLAPAESLPAGKLDDLEEAAPGSWVARRRAAEEAARKSEQSGQPQAKKKRKRKVRHPKDFDPANPGPMPHPERWLPKWQRSDFKKRRKTRKEKQEGVKGSQGAGKVDEALDRSNVVTEETDTGPERKGPPAGARSKKKGRK</sequence>
<name>A0ABP1FKD8_9CHLO</name>
<dbReference type="PANTHER" id="PTHR14094:SF9">
    <property type="entry name" value="SIGNAL RECOGNITION PARTICLE SUBUNIT SRP72"/>
    <property type="match status" value="1"/>
</dbReference>